<organism evidence="13 14">
    <name type="scientific">Actinoallomurus oryzae</name>
    <dbReference type="NCBI Taxonomy" id="502180"/>
    <lineage>
        <taxon>Bacteria</taxon>
        <taxon>Bacillati</taxon>
        <taxon>Actinomycetota</taxon>
        <taxon>Actinomycetes</taxon>
        <taxon>Streptosporangiales</taxon>
        <taxon>Thermomonosporaceae</taxon>
        <taxon>Actinoallomurus</taxon>
    </lineage>
</organism>
<protein>
    <recommendedName>
        <fullName evidence="2">histidine kinase</fullName>
        <ecNumber evidence="2">2.7.13.3</ecNumber>
    </recommendedName>
</protein>
<evidence type="ECO:0000256" key="7">
    <source>
        <dbReference type="ARBA" id="ARBA00022840"/>
    </source>
</evidence>
<evidence type="ECO:0000256" key="9">
    <source>
        <dbReference type="SAM" id="Phobius"/>
    </source>
</evidence>
<feature type="domain" description="Histidine kinase/HSP90-like ATPase" evidence="10">
    <location>
        <begin position="308"/>
        <end position="396"/>
    </location>
</feature>
<dbReference type="InterPro" id="IPR003594">
    <property type="entry name" value="HATPase_dom"/>
</dbReference>
<comment type="catalytic activity">
    <reaction evidence="1">
        <text>ATP + protein L-histidine = ADP + protein N-phospho-L-histidine.</text>
        <dbReference type="EC" id="2.7.13.3"/>
    </reaction>
</comment>
<feature type="transmembrane region" description="Helical" evidence="9">
    <location>
        <begin position="33"/>
        <end position="51"/>
    </location>
</feature>
<dbReference type="EC" id="2.7.13.3" evidence="2"/>
<evidence type="ECO:0000259" key="11">
    <source>
        <dbReference type="Pfam" id="PF07730"/>
    </source>
</evidence>
<reference evidence="14" key="1">
    <citation type="journal article" date="2019" name="Int. J. Syst. Evol. Microbiol.">
        <title>The Global Catalogue of Microorganisms (GCM) 10K type strain sequencing project: providing services to taxonomists for standard genome sequencing and annotation.</title>
        <authorList>
            <consortium name="The Broad Institute Genomics Platform"/>
            <consortium name="The Broad Institute Genome Sequencing Center for Infectious Disease"/>
            <person name="Wu L."/>
            <person name="Ma J."/>
        </authorList>
    </citation>
    <scope>NUCLEOTIDE SEQUENCE [LARGE SCALE GENOMIC DNA]</scope>
    <source>
        <strain evidence="14">JCM 17933</strain>
    </source>
</reference>
<feature type="transmembrane region" description="Helical" evidence="9">
    <location>
        <begin position="128"/>
        <end position="146"/>
    </location>
</feature>
<comment type="caution">
    <text evidence="13">The sequence shown here is derived from an EMBL/GenBank/DDBJ whole genome shotgun (WGS) entry which is preliminary data.</text>
</comment>
<dbReference type="Pfam" id="PF23539">
    <property type="entry name" value="DUF7134"/>
    <property type="match status" value="1"/>
</dbReference>
<evidence type="ECO:0000256" key="5">
    <source>
        <dbReference type="ARBA" id="ARBA00022741"/>
    </source>
</evidence>
<dbReference type="Pfam" id="PF02518">
    <property type="entry name" value="HATPase_c"/>
    <property type="match status" value="1"/>
</dbReference>
<evidence type="ECO:0000313" key="13">
    <source>
        <dbReference type="EMBL" id="GAA4504848.1"/>
    </source>
</evidence>
<evidence type="ECO:0000256" key="3">
    <source>
        <dbReference type="ARBA" id="ARBA00022553"/>
    </source>
</evidence>
<keyword evidence="6" id="KW-0418">Kinase</keyword>
<dbReference type="Gene3D" id="3.30.565.10">
    <property type="entry name" value="Histidine kinase-like ATPase, C-terminal domain"/>
    <property type="match status" value="1"/>
</dbReference>
<feature type="transmembrane region" description="Helical" evidence="9">
    <location>
        <begin position="152"/>
        <end position="172"/>
    </location>
</feature>
<feature type="domain" description="Signal transduction histidine kinase subgroup 3 dimerisation and phosphoacceptor" evidence="11">
    <location>
        <begin position="198"/>
        <end position="263"/>
    </location>
</feature>
<dbReference type="PANTHER" id="PTHR24421">
    <property type="entry name" value="NITRATE/NITRITE SENSOR PROTEIN NARX-RELATED"/>
    <property type="match status" value="1"/>
</dbReference>
<gene>
    <name evidence="13" type="ORF">GCM10023191_059870</name>
</gene>
<evidence type="ECO:0000256" key="4">
    <source>
        <dbReference type="ARBA" id="ARBA00022679"/>
    </source>
</evidence>
<keyword evidence="14" id="KW-1185">Reference proteome</keyword>
<keyword evidence="7" id="KW-0067">ATP-binding</keyword>
<dbReference type="Gene3D" id="1.20.5.1930">
    <property type="match status" value="1"/>
</dbReference>
<dbReference type="InterPro" id="IPR050482">
    <property type="entry name" value="Sensor_HK_TwoCompSys"/>
</dbReference>
<sequence>MTCADNVPSVDEADFEARQTYLLRRGHLRALDVPLAVVLVAVDVVVAGNMLKDRPDFALSFLASCLTAVALGLVVAVRRRWPRRALTAAAALSCVAAVTGVLWDPFAATALVLCTVATVESPRRSARALGGCVAAATVAAAVAQIVHPRYGVAAAVGWTAAAWLLPAGGWLAGHLLRRRRWNAAFLEEQRARRILADERLRIARELHDVVTHGVGLIAVKAGVANHIAEVRPEEAREALRLIETTSRDALAEMRRLLEVLRRDSTPGTDLTQPGVGGIEDLAERVRAAGVEVELAVSGESDLPEALQLTVYRIVQEALTNVVKHAAPTRCRATVDVSPCRVSIQVVDDGAARPAPEPGPGGHGLVGMRERVAMYGGSFSAGPRAEGGYAVAATLPYVRGGGGR</sequence>
<dbReference type="SUPFAM" id="SSF55874">
    <property type="entry name" value="ATPase domain of HSP90 chaperone/DNA topoisomerase II/histidine kinase"/>
    <property type="match status" value="1"/>
</dbReference>
<evidence type="ECO:0000256" key="6">
    <source>
        <dbReference type="ARBA" id="ARBA00022777"/>
    </source>
</evidence>
<dbReference type="InterPro" id="IPR011712">
    <property type="entry name" value="Sig_transdc_His_kin_sub3_dim/P"/>
</dbReference>
<keyword evidence="9" id="KW-0812">Transmembrane</keyword>
<name>A0ABP8QMV2_9ACTN</name>
<evidence type="ECO:0000256" key="2">
    <source>
        <dbReference type="ARBA" id="ARBA00012438"/>
    </source>
</evidence>
<dbReference type="Pfam" id="PF07730">
    <property type="entry name" value="HisKA_3"/>
    <property type="match status" value="1"/>
</dbReference>
<keyword evidence="3" id="KW-0597">Phosphoprotein</keyword>
<evidence type="ECO:0000259" key="10">
    <source>
        <dbReference type="Pfam" id="PF02518"/>
    </source>
</evidence>
<accession>A0ABP8QMV2</accession>
<evidence type="ECO:0000256" key="1">
    <source>
        <dbReference type="ARBA" id="ARBA00000085"/>
    </source>
</evidence>
<dbReference type="InterPro" id="IPR055558">
    <property type="entry name" value="DUF7134"/>
</dbReference>
<evidence type="ECO:0000259" key="12">
    <source>
        <dbReference type="Pfam" id="PF23539"/>
    </source>
</evidence>
<keyword evidence="9" id="KW-0472">Membrane</keyword>
<dbReference type="InterPro" id="IPR036890">
    <property type="entry name" value="HATPase_C_sf"/>
</dbReference>
<dbReference type="PANTHER" id="PTHR24421:SF10">
    <property type="entry name" value="NITRATE_NITRITE SENSOR PROTEIN NARQ"/>
    <property type="match status" value="1"/>
</dbReference>
<feature type="domain" description="DUF7134" evidence="12">
    <location>
        <begin position="23"/>
        <end position="180"/>
    </location>
</feature>
<keyword evidence="5" id="KW-0547">Nucleotide-binding</keyword>
<evidence type="ECO:0000313" key="14">
    <source>
        <dbReference type="Proteomes" id="UP001500503"/>
    </source>
</evidence>
<dbReference type="CDD" id="cd16917">
    <property type="entry name" value="HATPase_UhpB-NarQ-NarX-like"/>
    <property type="match status" value="1"/>
</dbReference>
<keyword evidence="8" id="KW-0902">Two-component regulatory system</keyword>
<feature type="transmembrane region" description="Helical" evidence="9">
    <location>
        <begin position="57"/>
        <end position="77"/>
    </location>
</feature>
<proteinExistence type="predicted"/>
<evidence type="ECO:0000256" key="8">
    <source>
        <dbReference type="ARBA" id="ARBA00023012"/>
    </source>
</evidence>
<keyword evidence="4" id="KW-0808">Transferase</keyword>
<dbReference type="Proteomes" id="UP001500503">
    <property type="component" value="Unassembled WGS sequence"/>
</dbReference>
<dbReference type="EMBL" id="BAABHF010000035">
    <property type="protein sequence ID" value="GAA4504848.1"/>
    <property type="molecule type" value="Genomic_DNA"/>
</dbReference>
<keyword evidence="9" id="KW-1133">Transmembrane helix</keyword>